<dbReference type="InterPro" id="IPR027417">
    <property type="entry name" value="P-loop_NTPase"/>
</dbReference>
<feature type="binding site" evidence="3">
    <location>
        <begin position="12"/>
        <end position="17"/>
    </location>
    <ligand>
        <name>ATP</name>
        <dbReference type="ChEBI" id="CHEBI:30616"/>
    </ligand>
</feature>
<protein>
    <recommendedName>
        <fullName evidence="3 4">Dephospho-CoA kinase</fullName>
        <ecNumber evidence="3 4">2.7.1.24</ecNumber>
    </recommendedName>
    <alternativeName>
        <fullName evidence="3">Dephosphocoenzyme A kinase</fullName>
    </alternativeName>
</protein>
<dbReference type="Proteomes" id="UP001597192">
    <property type="component" value="Unassembled WGS sequence"/>
</dbReference>
<dbReference type="InterPro" id="IPR001977">
    <property type="entry name" value="Depp_CoAkinase"/>
</dbReference>
<keyword evidence="1 3" id="KW-0547">Nucleotide-binding</keyword>
<proteinExistence type="inferred from homology"/>
<dbReference type="RefSeq" id="WP_125696045.1">
    <property type="nucleotide sequence ID" value="NZ_JBHTOG010000020.1"/>
</dbReference>
<dbReference type="PANTHER" id="PTHR10695:SF46">
    <property type="entry name" value="BIFUNCTIONAL COENZYME A SYNTHASE-RELATED"/>
    <property type="match status" value="1"/>
</dbReference>
<comment type="catalytic activity">
    <reaction evidence="3">
        <text>3'-dephospho-CoA + ATP = ADP + CoA + H(+)</text>
        <dbReference type="Rhea" id="RHEA:18245"/>
        <dbReference type="ChEBI" id="CHEBI:15378"/>
        <dbReference type="ChEBI" id="CHEBI:30616"/>
        <dbReference type="ChEBI" id="CHEBI:57287"/>
        <dbReference type="ChEBI" id="CHEBI:57328"/>
        <dbReference type="ChEBI" id="CHEBI:456216"/>
        <dbReference type="EC" id="2.7.1.24"/>
    </reaction>
</comment>
<comment type="pathway">
    <text evidence="3">Cofactor biosynthesis; coenzyme A biosynthesis; CoA from (R)-pantothenate: step 5/5.</text>
</comment>
<keyword evidence="3" id="KW-0963">Cytoplasm</keyword>
<keyword evidence="3 5" id="KW-0418">Kinase</keyword>
<keyword evidence="3 5" id="KW-0808">Transferase</keyword>
<dbReference type="GO" id="GO:0004140">
    <property type="term" value="F:dephospho-CoA kinase activity"/>
    <property type="evidence" value="ECO:0007669"/>
    <property type="project" value="UniProtKB-EC"/>
</dbReference>
<evidence type="ECO:0000256" key="3">
    <source>
        <dbReference type="HAMAP-Rule" id="MF_00376"/>
    </source>
</evidence>
<dbReference type="EC" id="2.7.1.24" evidence="3 4"/>
<reference evidence="6" key="1">
    <citation type="journal article" date="2019" name="Int. J. Syst. Evol. Microbiol.">
        <title>The Global Catalogue of Microorganisms (GCM) 10K type strain sequencing project: providing services to taxonomists for standard genome sequencing and annotation.</title>
        <authorList>
            <consortium name="The Broad Institute Genomics Platform"/>
            <consortium name="The Broad Institute Genome Sequencing Center for Infectious Disease"/>
            <person name="Wu L."/>
            <person name="Ma J."/>
        </authorList>
    </citation>
    <scope>NUCLEOTIDE SEQUENCE [LARGE SCALE GENOMIC DNA]</scope>
    <source>
        <strain evidence="6">CCM 8947</strain>
    </source>
</reference>
<keyword evidence="6" id="KW-1185">Reference proteome</keyword>
<comment type="similarity">
    <text evidence="3">Belongs to the CoaE family.</text>
</comment>
<comment type="caution">
    <text evidence="5">The sequence shown here is derived from an EMBL/GenBank/DDBJ whole genome shotgun (WGS) entry which is preliminary data.</text>
</comment>
<comment type="subcellular location">
    <subcellularLocation>
        <location evidence="3">Cytoplasm</location>
    </subcellularLocation>
</comment>
<sequence length="200" mass="21311">MTYWLGLTGGIATGKSTVAAVFKQRGCLVVDADVIAHQVMAPGAPVLQEIAAAFGADVLTPDGALNRKRLGALIFADPAKRRQLDAIDQPHIRVALKRALDEAAATGAPVIVGDIPLMYETNWDKAFDGVAVVTLPESVQLTRLMARDGLSEAAAQARIEAQMPLDEKVARADFLIDNSRGQAIREKQVDALLKAVTKMA</sequence>
<dbReference type="PANTHER" id="PTHR10695">
    <property type="entry name" value="DEPHOSPHO-COA KINASE-RELATED"/>
    <property type="match status" value="1"/>
</dbReference>
<keyword evidence="3" id="KW-0173">Coenzyme A biosynthesis</keyword>
<dbReference type="NCBIfam" id="TIGR00152">
    <property type="entry name" value="dephospho-CoA kinase"/>
    <property type="match status" value="1"/>
</dbReference>
<evidence type="ECO:0000256" key="4">
    <source>
        <dbReference type="NCBIfam" id="TIGR00152"/>
    </source>
</evidence>
<evidence type="ECO:0000256" key="1">
    <source>
        <dbReference type="ARBA" id="ARBA00022741"/>
    </source>
</evidence>
<evidence type="ECO:0000313" key="6">
    <source>
        <dbReference type="Proteomes" id="UP001597192"/>
    </source>
</evidence>
<dbReference type="HAMAP" id="MF_00376">
    <property type="entry name" value="Dephospho_CoA_kinase"/>
    <property type="match status" value="1"/>
</dbReference>
<evidence type="ECO:0000313" key="5">
    <source>
        <dbReference type="EMBL" id="MFD1431964.1"/>
    </source>
</evidence>
<dbReference type="PROSITE" id="PS51219">
    <property type="entry name" value="DPCK"/>
    <property type="match status" value="1"/>
</dbReference>
<dbReference type="Gene3D" id="3.40.50.300">
    <property type="entry name" value="P-loop containing nucleotide triphosphate hydrolases"/>
    <property type="match status" value="1"/>
</dbReference>
<dbReference type="EMBL" id="JBHTOG010000020">
    <property type="protein sequence ID" value="MFD1431964.1"/>
    <property type="molecule type" value="Genomic_DNA"/>
</dbReference>
<name>A0ABW4CPC0_9LACO</name>
<dbReference type="Pfam" id="PF01121">
    <property type="entry name" value="CoaE"/>
    <property type="match status" value="1"/>
</dbReference>
<gene>
    <name evidence="3 5" type="primary">coaE</name>
    <name evidence="5" type="ORF">ACFQ47_04625</name>
</gene>
<dbReference type="SUPFAM" id="SSF52540">
    <property type="entry name" value="P-loop containing nucleoside triphosphate hydrolases"/>
    <property type="match status" value="1"/>
</dbReference>
<organism evidence="5 6">
    <name type="scientific">Lacticaseibacillus yichunensis</name>
    <dbReference type="NCBI Taxonomy" id="2486015"/>
    <lineage>
        <taxon>Bacteria</taxon>
        <taxon>Bacillati</taxon>
        <taxon>Bacillota</taxon>
        <taxon>Bacilli</taxon>
        <taxon>Lactobacillales</taxon>
        <taxon>Lactobacillaceae</taxon>
        <taxon>Lacticaseibacillus</taxon>
    </lineage>
</organism>
<keyword evidence="2 3" id="KW-0067">ATP-binding</keyword>
<dbReference type="CDD" id="cd02022">
    <property type="entry name" value="DPCK"/>
    <property type="match status" value="1"/>
</dbReference>
<evidence type="ECO:0000256" key="2">
    <source>
        <dbReference type="ARBA" id="ARBA00022840"/>
    </source>
</evidence>
<accession>A0ABW4CPC0</accession>
<comment type="function">
    <text evidence="3">Catalyzes the phosphorylation of the 3'-hydroxyl group of dephosphocoenzyme A to form coenzyme A.</text>
</comment>